<accession>A0ACD4D478</accession>
<dbReference type="Proteomes" id="UP001061991">
    <property type="component" value="Chromosome"/>
</dbReference>
<sequence>MTGSIVRVNSCKLWVTLSPITNATMVQMTVFRDGNEPKFIEETGPRDEVLYNLLLSQDESQVLVALYDQNDVLRYANKSWRAAFHLAPGEQPSWGDLMRRNYDAGLGTVLTTKNFEEWLISTQSRRGKIPFRAFETDLVDGRWLWMTETVQANGWMLCIASDITPLRTDDRRLRQDRDLALRASQTDELTGVGNRRFIMTRLEELTRRELPPDEPIKGCVAVLDIDHFKAINDRYGHQAGDQVLLDFARHAHSFVRRLDCFGRIGGEEFMLILPETELNTGIHMLERVIERIRTTRPLTALPDFAYTCSAGITALRTGDSAQDLFARADLALYEAKLGGRNRISVI</sequence>
<evidence type="ECO:0000313" key="1">
    <source>
        <dbReference type="EMBL" id="UXN60535.1"/>
    </source>
</evidence>
<reference evidence="1" key="1">
    <citation type="submission" date="2022-09" db="EMBL/GenBank/DDBJ databases">
        <title>Interaction between co-microsymbionts with complementary sets of symbiotic genes in legume-rhizobium systems.</title>
        <authorList>
            <person name="Safronova V."/>
            <person name="Sazanova A."/>
            <person name="Afonin A."/>
            <person name="Chirak E."/>
        </authorList>
    </citation>
    <scope>NUCLEOTIDE SEQUENCE</scope>
    <source>
        <strain evidence="1">A18/3m</strain>
    </source>
</reference>
<evidence type="ECO:0000313" key="2">
    <source>
        <dbReference type="Proteomes" id="UP001061991"/>
    </source>
</evidence>
<gene>
    <name evidence="1" type="ORF">N8E88_29270</name>
</gene>
<dbReference type="EMBL" id="CP104973">
    <property type="protein sequence ID" value="UXN60535.1"/>
    <property type="molecule type" value="Genomic_DNA"/>
</dbReference>
<proteinExistence type="predicted"/>
<name>A0ACD4D478_9HYPH</name>
<organism evidence="1 2">
    <name type="scientific">Phyllobacterium zundukense</name>
    <dbReference type="NCBI Taxonomy" id="1867719"/>
    <lineage>
        <taxon>Bacteria</taxon>
        <taxon>Pseudomonadati</taxon>
        <taxon>Pseudomonadota</taxon>
        <taxon>Alphaproteobacteria</taxon>
        <taxon>Hyphomicrobiales</taxon>
        <taxon>Phyllobacteriaceae</taxon>
        <taxon>Phyllobacterium</taxon>
    </lineage>
</organism>
<protein>
    <submittedName>
        <fullName evidence="1">GGDEF domain-containing protein</fullName>
    </submittedName>
</protein>
<keyword evidence="2" id="KW-1185">Reference proteome</keyword>